<protein>
    <submittedName>
        <fullName evidence="2">Uncharacterized protein</fullName>
    </submittedName>
</protein>
<evidence type="ECO:0000313" key="1">
    <source>
        <dbReference type="EMBL" id="KAK8515972.1"/>
    </source>
</evidence>
<name>A0ABR2C986_9ROSI</name>
<dbReference type="EMBL" id="JBBPBM010000061">
    <property type="protein sequence ID" value="KAK8515974.1"/>
    <property type="molecule type" value="Genomic_DNA"/>
</dbReference>
<dbReference type="Proteomes" id="UP001472677">
    <property type="component" value="Unassembled WGS sequence"/>
</dbReference>
<comment type="caution">
    <text evidence="2">The sequence shown here is derived from an EMBL/GenBank/DDBJ whole genome shotgun (WGS) entry which is preliminary data.</text>
</comment>
<proteinExistence type="predicted"/>
<organism evidence="2 3">
    <name type="scientific">Hibiscus sabdariffa</name>
    <name type="common">roselle</name>
    <dbReference type="NCBI Taxonomy" id="183260"/>
    <lineage>
        <taxon>Eukaryota</taxon>
        <taxon>Viridiplantae</taxon>
        <taxon>Streptophyta</taxon>
        <taxon>Embryophyta</taxon>
        <taxon>Tracheophyta</taxon>
        <taxon>Spermatophyta</taxon>
        <taxon>Magnoliopsida</taxon>
        <taxon>eudicotyledons</taxon>
        <taxon>Gunneridae</taxon>
        <taxon>Pentapetalae</taxon>
        <taxon>rosids</taxon>
        <taxon>malvids</taxon>
        <taxon>Malvales</taxon>
        <taxon>Malvaceae</taxon>
        <taxon>Malvoideae</taxon>
        <taxon>Hibiscus</taxon>
    </lineage>
</organism>
<gene>
    <name evidence="1" type="ORF">V6N12_066810</name>
    <name evidence="2" type="ORF">V6N12_066812</name>
</gene>
<reference evidence="2 3" key="1">
    <citation type="journal article" date="2024" name="G3 (Bethesda)">
        <title>Genome assembly of Hibiscus sabdariffa L. provides insights into metabolisms of medicinal natural products.</title>
        <authorList>
            <person name="Kim T."/>
        </authorList>
    </citation>
    <scope>NUCLEOTIDE SEQUENCE [LARGE SCALE GENOMIC DNA]</scope>
    <source>
        <strain evidence="2">TK-2024</strain>
        <tissue evidence="2">Old leaves</tissue>
    </source>
</reference>
<evidence type="ECO:0000313" key="2">
    <source>
        <dbReference type="EMBL" id="KAK8515974.1"/>
    </source>
</evidence>
<keyword evidence="3" id="KW-1185">Reference proteome</keyword>
<sequence length="87" mass="9744">MGMIRGYELKSFSAIGLALNTFKTIRLGKVKAFQYTLEFLMKRGRRAKGVIRVQGNSSFSGWVRLGFFLMGDSEMLLGQGEKSNSND</sequence>
<dbReference type="EMBL" id="JBBPBM010000061">
    <property type="protein sequence ID" value="KAK8515972.1"/>
    <property type="molecule type" value="Genomic_DNA"/>
</dbReference>
<evidence type="ECO:0000313" key="3">
    <source>
        <dbReference type="Proteomes" id="UP001472677"/>
    </source>
</evidence>
<accession>A0ABR2C986</accession>